<feature type="signal peptide" evidence="1">
    <location>
        <begin position="1"/>
        <end position="28"/>
    </location>
</feature>
<name>Q6IIJ0_DROME</name>
<gene>
    <name evidence="2" type="ORF">HDC18050</name>
</gene>
<feature type="chain" id="PRO_5004274495" evidence="1">
    <location>
        <begin position="29"/>
        <end position="92"/>
    </location>
</feature>
<proteinExistence type="predicted"/>
<keyword evidence="1" id="KW-0732">Signal</keyword>
<sequence>MCVRFVYVDWWWLLLLLLLLRLLSPSFASILSPWGGTNHPLDFPPRFSPFWADEAMTALKDLGTCSASSTADVNVDVDADVDEDADVCQRKT</sequence>
<dbReference type="AlphaFoldDB" id="Q6IIJ0"/>
<dbReference type="EMBL" id="BK003076">
    <property type="protein sequence ID" value="DAA03276.1"/>
    <property type="molecule type" value="Genomic_DNA"/>
</dbReference>
<organism evidence="2">
    <name type="scientific">Drosophila melanogaster</name>
    <name type="common">Fruit fly</name>
    <dbReference type="NCBI Taxonomy" id="7227"/>
    <lineage>
        <taxon>Eukaryota</taxon>
        <taxon>Metazoa</taxon>
        <taxon>Ecdysozoa</taxon>
        <taxon>Arthropoda</taxon>
        <taxon>Hexapoda</taxon>
        <taxon>Insecta</taxon>
        <taxon>Pterygota</taxon>
        <taxon>Neoptera</taxon>
        <taxon>Endopterygota</taxon>
        <taxon>Diptera</taxon>
        <taxon>Brachycera</taxon>
        <taxon>Muscomorpha</taxon>
        <taxon>Ephydroidea</taxon>
        <taxon>Drosophilidae</taxon>
        <taxon>Drosophila</taxon>
        <taxon>Sophophora</taxon>
    </lineage>
</organism>
<protein>
    <submittedName>
        <fullName evidence="2">HDC18050</fullName>
    </submittedName>
</protein>
<accession>Q6IIJ0</accession>
<reference evidence="2" key="1">
    <citation type="journal article" date="2003" name="Genome Biol.">
        <title>An integrated gene annotation and transcriptional profiling approach towards the full gene content of the Drosophila genome.</title>
        <authorList>
            <person name="Hild M."/>
            <person name="Beckmann B."/>
            <person name="Haas S.A."/>
            <person name="Koch B."/>
            <person name="Solovyev V."/>
            <person name="Busold C."/>
            <person name="Fellenberg K."/>
            <person name="Boutros M."/>
            <person name="Vingron M."/>
            <person name="Sauer F."/>
            <person name="Hoheisel J.D."/>
            <person name="Paro R."/>
        </authorList>
    </citation>
    <scope>NUCLEOTIDE SEQUENCE</scope>
</reference>
<evidence type="ECO:0000256" key="1">
    <source>
        <dbReference type="SAM" id="SignalP"/>
    </source>
</evidence>
<evidence type="ECO:0000313" key="2">
    <source>
        <dbReference type="EMBL" id="DAA03276.1"/>
    </source>
</evidence>